<dbReference type="Gene3D" id="3.30.1050.10">
    <property type="entry name" value="SCP2 sterol-binding domain"/>
    <property type="match status" value="1"/>
</dbReference>
<dbReference type="RefSeq" id="WP_204430442.1">
    <property type="nucleotide sequence ID" value="NZ_ARXL01000060.1"/>
</dbReference>
<organism evidence="2 3">
    <name type="scientific">Alloalcanivorax marinus</name>
    <dbReference type="NCBI Taxonomy" id="1177169"/>
    <lineage>
        <taxon>Bacteria</taxon>
        <taxon>Pseudomonadati</taxon>
        <taxon>Pseudomonadota</taxon>
        <taxon>Gammaproteobacteria</taxon>
        <taxon>Oceanospirillales</taxon>
        <taxon>Alcanivoracaceae</taxon>
        <taxon>Alloalcanivorax</taxon>
    </lineage>
</organism>
<proteinExistence type="predicted"/>
<dbReference type="EMBL" id="JAJGNA010000003">
    <property type="protein sequence ID" value="MCC4307701.1"/>
    <property type="molecule type" value="Genomic_DNA"/>
</dbReference>
<dbReference type="AlphaFoldDB" id="A0A9Q3UI94"/>
<evidence type="ECO:0000313" key="3">
    <source>
        <dbReference type="Proteomes" id="UP001108027"/>
    </source>
</evidence>
<sequence length="128" mass="13867">MSVEFLSDEWFAKVKEIRESAGDVQAPAALADLVININVKTDDGEKHLALVGGMIEEGQHDDASTTLTLPADLAKRIFIEGDQSAGMQGFMSGQIKVDGDMSKLMSLQSAQPTDDQKQLMKKIQEVTA</sequence>
<dbReference type="Proteomes" id="UP001108027">
    <property type="component" value="Unassembled WGS sequence"/>
</dbReference>
<reference evidence="2" key="1">
    <citation type="submission" date="2021-10" db="EMBL/GenBank/DDBJ databases">
        <title>The diversity and Nitrogen Metabolism of Culturable Nitrate-Utilizing Bacteria Within the Oxygen Minimum Zone of the Changjiang (Yangtze River)Estuary.</title>
        <authorList>
            <person name="Zhang D."/>
            <person name="Zheng J."/>
            <person name="Liu S."/>
            <person name="He W."/>
        </authorList>
    </citation>
    <scope>NUCLEOTIDE SEQUENCE</scope>
    <source>
        <strain evidence="2">FXH-223</strain>
    </source>
</reference>
<evidence type="ECO:0000259" key="1">
    <source>
        <dbReference type="Pfam" id="PF02036"/>
    </source>
</evidence>
<dbReference type="SUPFAM" id="SSF55718">
    <property type="entry name" value="SCP-like"/>
    <property type="match status" value="1"/>
</dbReference>
<dbReference type="InterPro" id="IPR036527">
    <property type="entry name" value="SCP2_sterol-bd_dom_sf"/>
</dbReference>
<evidence type="ECO:0000313" key="2">
    <source>
        <dbReference type="EMBL" id="MCC4307701.1"/>
    </source>
</evidence>
<accession>A0A9Q3UI94</accession>
<feature type="domain" description="SCP2" evidence="1">
    <location>
        <begin position="28"/>
        <end position="110"/>
    </location>
</feature>
<protein>
    <submittedName>
        <fullName evidence="2">SCP2 sterol-binding domain-containing protein</fullName>
    </submittedName>
</protein>
<name>A0A9Q3UI94_9GAMM</name>
<comment type="caution">
    <text evidence="2">The sequence shown here is derived from an EMBL/GenBank/DDBJ whole genome shotgun (WGS) entry which is preliminary data.</text>
</comment>
<keyword evidence="3" id="KW-1185">Reference proteome</keyword>
<dbReference type="Pfam" id="PF02036">
    <property type="entry name" value="SCP2"/>
    <property type="match status" value="1"/>
</dbReference>
<dbReference type="InterPro" id="IPR003033">
    <property type="entry name" value="SCP2_sterol-bd_dom"/>
</dbReference>
<gene>
    <name evidence="2" type="ORF">LL252_03865</name>
</gene>